<feature type="domain" description="T2SS protein K first SAM-like" evidence="13">
    <location>
        <begin position="107"/>
        <end position="216"/>
    </location>
</feature>
<evidence type="ECO:0000256" key="7">
    <source>
        <dbReference type="ARBA" id="ARBA00022927"/>
    </source>
</evidence>
<dbReference type="PANTHER" id="PTHR38831:SF1">
    <property type="entry name" value="TYPE II SECRETION SYSTEM PROTEIN K-RELATED"/>
    <property type="match status" value="1"/>
</dbReference>
<feature type="domain" description="T2SS protein K second SAM-like" evidence="12">
    <location>
        <begin position="223"/>
        <end position="276"/>
    </location>
</feature>
<evidence type="ECO:0000259" key="13">
    <source>
        <dbReference type="Pfam" id="PF21687"/>
    </source>
</evidence>
<comment type="caution">
    <text evidence="14">The sequence shown here is derived from an EMBL/GenBank/DDBJ whole genome shotgun (WGS) entry which is preliminary data.</text>
</comment>
<name>A0A7W9EW78_9SPHN</name>
<keyword evidence="7" id="KW-0653">Protein transport</keyword>
<evidence type="ECO:0000313" key="14">
    <source>
        <dbReference type="EMBL" id="MBB5715447.1"/>
    </source>
</evidence>
<proteinExistence type="inferred from homology"/>
<dbReference type="PIRSF" id="PIRSF002786">
    <property type="entry name" value="XcpX"/>
    <property type="match status" value="1"/>
</dbReference>
<keyword evidence="4 10" id="KW-1003">Cell membrane</keyword>
<protein>
    <recommendedName>
        <fullName evidence="10">Type II secretion system protein K</fullName>
    </recommendedName>
</protein>
<comment type="similarity">
    <text evidence="2 10">Belongs to the GSP K family.</text>
</comment>
<feature type="transmembrane region" description="Helical" evidence="11">
    <location>
        <begin position="12"/>
        <end position="32"/>
    </location>
</feature>
<dbReference type="GO" id="GO:0005886">
    <property type="term" value="C:plasma membrane"/>
    <property type="evidence" value="ECO:0007669"/>
    <property type="project" value="UniProtKB-SubCell"/>
</dbReference>
<evidence type="ECO:0000256" key="10">
    <source>
        <dbReference type="PIRNR" id="PIRNR002786"/>
    </source>
</evidence>
<accession>A0A7W9EW78</accession>
<dbReference type="PANTHER" id="PTHR38831">
    <property type="entry name" value="TYPE II SECRETION SYSTEM PROTEIN K"/>
    <property type="match status" value="1"/>
</dbReference>
<evidence type="ECO:0000256" key="9">
    <source>
        <dbReference type="ARBA" id="ARBA00023136"/>
    </source>
</evidence>
<dbReference type="InterPro" id="IPR049031">
    <property type="entry name" value="T2SSK_SAM-like_1st"/>
</dbReference>
<evidence type="ECO:0000256" key="3">
    <source>
        <dbReference type="ARBA" id="ARBA00022448"/>
    </source>
</evidence>
<keyword evidence="6 11" id="KW-0812">Transmembrane</keyword>
<dbReference type="RefSeq" id="WP_184057755.1">
    <property type="nucleotide sequence ID" value="NZ_JACIJK010000006.1"/>
</dbReference>
<keyword evidence="15" id="KW-1185">Reference proteome</keyword>
<comment type="subcellular location">
    <subcellularLocation>
        <location evidence="1 10">Cell inner membrane</location>
    </subcellularLocation>
</comment>
<dbReference type="Pfam" id="PF21687">
    <property type="entry name" value="T2SSK_1st"/>
    <property type="match status" value="1"/>
</dbReference>
<evidence type="ECO:0000256" key="6">
    <source>
        <dbReference type="ARBA" id="ARBA00022692"/>
    </source>
</evidence>
<dbReference type="InterPro" id="IPR005628">
    <property type="entry name" value="GspK"/>
</dbReference>
<dbReference type="Gene3D" id="3.30.1300.30">
    <property type="entry name" value="GSPII I/J protein-like"/>
    <property type="match status" value="1"/>
</dbReference>
<keyword evidence="9 10" id="KW-0472">Membrane</keyword>
<dbReference type="GO" id="GO:0009306">
    <property type="term" value="P:protein secretion"/>
    <property type="evidence" value="ECO:0007669"/>
    <property type="project" value="InterPro"/>
</dbReference>
<evidence type="ECO:0000256" key="2">
    <source>
        <dbReference type="ARBA" id="ARBA00007246"/>
    </source>
</evidence>
<evidence type="ECO:0000256" key="1">
    <source>
        <dbReference type="ARBA" id="ARBA00004533"/>
    </source>
</evidence>
<dbReference type="InterPro" id="IPR045584">
    <property type="entry name" value="Pilin-like"/>
</dbReference>
<evidence type="ECO:0000313" key="15">
    <source>
        <dbReference type="Proteomes" id="UP000546200"/>
    </source>
</evidence>
<evidence type="ECO:0000259" key="12">
    <source>
        <dbReference type="Pfam" id="PF03934"/>
    </source>
</evidence>
<dbReference type="Proteomes" id="UP000546200">
    <property type="component" value="Unassembled WGS sequence"/>
</dbReference>
<evidence type="ECO:0000256" key="4">
    <source>
        <dbReference type="ARBA" id="ARBA00022475"/>
    </source>
</evidence>
<keyword evidence="3 10" id="KW-0813">Transport</keyword>
<sequence>MRPEPRQAERGAALLTVLMLVAVIAVIAAGALERLTLTTRLAANAAAGQAAEGYARAAETLALTRVDTLLGQGRSRVTLAGGWSGRPFGLPLPGGGVAVARITDGGNCFNLNSLVSSGEAGTYTSYGPAREQFARLMRLIGIAPHLAEQVAAGAADWIDTDADQQANGGEDATYLSLATPYRTGGTLMADRSELRAVAGVTPDLFRQLQPWICTLPRAEATRINVDTLLPEQAPLLAMQYPDSMPVDLARQLLLRRPPQGWADIGAFQNQANQAGVVAGLNSTGPLAVTTSWFALTIDVTVPGAERHERALVDANRLPAQLVSRQWGEGT</sequence>
<dbReference type="NCBIfam" id="NF037980">
    <property type="entry name" value="T2SS_GspK"/>
    <property type="match status" value="1"/>
</dbReference>
<gene>
    <name evidence="14" type="ORF">FHS94_002293</name>
</gene>
<evidence type="ECO:0000256" key="5">
    <source>
        <dbReference type="ARBA" id="ARBA00022519"/>
    </source>
</evidence>
<evidence type="ECO:0000256" key="8">
    <source>
        <dbReference type="ARBA" id="ARBA00022989"/>
    </source>
</evidence>
<dbReference type="InterPro" id="IPR049179">
    <property type="entry name" value="T2SSK_SAM-like_2nd"/>
</dbReference>
<reference evidence="14 15" key="1">
    <citation type="submission" date="2020-08" db="EMBL/GenBank/DDBJ databases">
        <title>Genomic Encyclopedia of Type Strains, Phase IV (KMG-IV): sequencing the most valuable type-strain genomes for metagenomic binning, comparative biology and taxonomic classification.</title>
        <authorList>
            <person name="Goeker M."/>
        </authorList>
    </citation>
    <scope>NUCLEOTIDE SEQUENCE [LARGE SCALE GENOMIC DNA]</scope>
    <source>
        <strain evidence="14 15">DSM 100044</strain>
    </source>
</reference>
<keyword evidence="5 10" id="KW-0997">Cell inner membrane</keyword>
<dbReference type="SUPFAM" id="SSF54523">
    <property type="entry name" value="Pili subunits"/>
    <property type="match status" value="1"/>
</dbReference>
<dbReference type="SUPFAM" id="SSF158544">
    <property type="entry name" value="GspK insert domain-like"/>
    <property type="match status" value="2"/>
</dbReference>
<dbReference type="AlphaFoldDB" id="A0A7W9EW78"/>
<dbReference type="EMBL" id="JACIJK010000006">
    <property type="protein sequence ID" value="MBB5715447.1"/>
    <property type="molecule type" value="Genomic_DNA"/>
</dbReference>
<evidence type="ECO:0000256" key="11">
    <source>
        <dbReference type="SAM" id="Phobius"/>
    </source>
</evidence>
<organism evidence="14 15">
    <name type="scientific">Sphingomonas aerophila</name>
    <dbReference type="NCBI Taxonomy" id="1344948"/>
    <lineage>
        <taxon>Bacteria</taxon>
        <taxon>Pseudomonadati</taxon>
        <taxon>Pseudomonadota</taxon>
        <taxon>Alphaproteobacteria</taxon>
        <taxon>Sphingomonadales</taxon>
        <taxon>Sphingomonadaceae</taxon>
        <taxon>Sphingomonas</taxon>
    </lineage>
</organism>
<dbReference type="Gene3D" id="1.10.40.60">
    <property type="entry name" value="EpsJ-like"/>
    <property type="match status" value="2"/>
</dbReference>
<dbReference type="Pfam" id="PF03934">
    <property type="entry name" value="T2SSK"/>
    <property type="match status" value="1"/>
</dbReference>
<dbReference type="InterPro" id="IPR038072">
    <property type="entry name" value="GspK_central_sf"/>
</dbReference>
<keyword evidence="8 11" id="KW-1133">Transmembrane helix</keyword>